<dbReference type="Gene3D" id="3.40.50.720">
    <property type="entry name" value="NAD(P)-binding Rossmann-like Domain"/>
    <property type="match status" value="1"/>
</dbReference>
<evidence type="ECO:0000256" key="1">
    <source>
        <dbReference type="ARBA" id="ARBA00023002"/>
    </source>
</evidence>
<gene>
    <name evidence="3" type="ORF">S01H4_15164</name>
</gene>
<comment type="caution">
    <text evidence="3">The sequence shown here is derived from an EMBL/GenBank/DDBJ whole genome shotgun (WGS) entry which is preliminary data.</text>
</comment>
<keyword evidence="1" id="KW-0560">Oxidoreductase</keyword>
<sequence>MVEALRYGLVGYGLNALGHSSELTNHPKLIGCTRWIVGFDPDPNANQMLNKIKGIKVAKSFEDLLDTDELDAIIISSPPQYHAEQAVAALEAGLHVFSEVPMAIKERKLC</sequence>
<dbReference type="PANTHER" id="PTHR43818:SF11">
    <property type="entry name" value="BCDNA.GH03377"/>
    <property type="match status" value="1"/>
</dbReference>
<evidence type="ECO:0000259" key="2">
    <source>
        <dbReference type="Pfam" id="PF01408"/>
    </source>
</evidence>
<dbReference type="GO" id="GO:0000166">
    <property type="term" value="F:nucleotide binding"/>
    <property type="evidence" value="ECO:0007669"/>
    <property type="project" value="InterPro"/>
</dbReference>
<dbReference type="GO" id="GO:0016491">
    <property type="term" value="F:oxidoreductase activity"/>
    <property type="evidence" value="ECO:0007669"/>
    <property type="project" value="UniProtKB-KW"/>
</dbReference>
<dbReference type="InterPro" id="IPR050463">
    <property type="entry name" value="Gfo/Idh/MocA_oxidrdct_glycsds"/>
</dbReference>
<feature type="domain" description="Gfo/Idh/MocA-like oxidoreductase N-terminal" evidence="2">
    <location>
        <begin position="5"/>
        <end position="104"/>
    </location>
</feature>
<evidence type="ECO:0000313" key="3">
    <source>
        <dbReference type="EMBL" id="GAG67268.1"/>
    </source>
</evidence>
<dbReference type="PANTHER" id="PTHR43818">
    <property type="entry name" value="BCDNA.GH03377"/>
    <property type="match status" value="1"/>
</dbReference>
<dbReference type="Pfam" id="PF01408">
    <property type="entry name" value="GFO_IDH_MocA"/>
    <property type="match status" value="1"/>
</dbReference>
<organism evidence="3">
    <name type="scientific">marine sediment metagenome</name>
    <dbReference type="NCBI Taxonomy" id="412755"/>
    <lineage>
        <taxon>unclassified sequences</taxon>
        <taxon>metagenomes</taxon>
        <taxon>ecological metagenomes</taxon>
    </lineage>
</organism>
<dbReference type="SUPFAM" id="SSF51735">
    <property type="entry name" value="NAD(P)-binding Rossmann-fold domains"/>
    <property type="match status" value="1"/>
</dbReference>
<dbReference type="EMBL" id="BART01006640">
    <property type="protein sequence ID" value="GAG67268.1"/>
    <property type="molecule type" value="Genomic_DNA"/>
</dbReference>
<dbReference type="InterPro" id="IPR000683">
    <property type="entry name" value="Gfo/Idh/MocA-like_OxRdtase_N"/>
</dbReference>
<reference evidence="3" key="1">
    <citation type="journal article" date="2014" name="Front. Microbiol.">
        <title>High frequency of phylogenetically diverse reductive dehalogenase-homologous genes in deep subseafloor sedimentary metagenomes.</title>
        <authorList>
            <person name="Kawai M."/>
            <person name="Futagami T."/>
            <person name="Toyoda A."/>
            <person name="Takaki Y."/>
            <person name="Nishi S."/>
            <person name="Hori S."/>
            <person name="Arai W."/>
            <person name="Tsubouchi T."/>
            <person name="Morono Y."/>
            <person name="Uchiyama I."/>
            <person name="Ito T."/>
            <person name="Fujiyama A."/>
            <person name="Inagaki F."/>
            <person name="Takami H."/>
        </authorList>
    </citation>
    <scope>NUCLEOTIDE SEQUENCE</scope>
    <source>
        <strain evidence="3">Expedition CK06-06</strain>
    </source>
</reference>
<name>X1A3A1_9ZZZZ</name>
<proteinExistence type="predicted"/>
<dbReference type="AlphaFoldDB" id="X1A3A1"/>
<protein>
    <recommendedName>
        <fullName evidence="2">Gfo/Idh/MocA-like oxidoreductase N-terminal domain-containing protein</fullName>
    </recommendedName>
</protein>
<accession>X1A3A1</accession>
<dbReference type="InterPro" id="IPR036291">
    <property type="entry name" value="NAD(P)-bd_dom_sf"/>
</dbReference>